<name>A0A9Y0T7Y0_9RHAB</name>
<protein>
    <submittedName>
        <fullName evidence="2">Glycoprotein</fullName>
    </submittedName>
</protein>
<sequence>MKASYHLLFSIVVLSTACRVSYAADDPFNDYRKHTQTHSPIYVAAKTTGYGGDSLQPYYVCDNLTSGSAMPTPAWHYSCKQSCTDENQKSKVNITRVAWNYVGADIHTYRVTTSKVCYTAHENIWGYCSHTQTITPVATTLEDKDKIPKEFFSSTNGVRGVQSIINSEHAECEYLSDNTKCARDYVITYRPGKTSKKTSDSPVLLNIYSDGIRTKPERGHLLQNEVAWFWNPDDIGSDTECGWTAKDDASCHFTNTSEVLSCPDIGYHYNINTLKPITSCTGTIYDPEGPAPFMYTSKATMESRQAISAKASEGKGDPDINLIKGLNLALETIEESYCSSACDLFSRGHHVDDDHVLDTPIGSWRMTGASSPQPMMVPCRPTEVWHIAKPTLMCHGKNHILVSNPYTKETNSWDTTKDYITAGETCSSSSDEKEKDLYSFRMNMSRNIPLQFEFWTGDIAVLEPPYETVKWVNRSTSYSRNPGWFSKVKFTAGMLSGREDVSSLITTMAADTKEEVAYNKTRSRTIRTMLFDEIVTGIEATASNIMTKITAILGGIPKILALVFIVLLILYFLKYAIKMYFLRTPQGMAVSAAGKAVSFISDNMVNESDAMINPTAPTRRPRSRARQLAREMEAAGI</sequence>
<keyword evidence="1" id="KW-0472">Membrane</keyword>
<organism evidence="2 3">
    <name type="scientific">birds-foot trefoil-associated virus</name>
    <dbReference type="NCBI Taxonomy" id="3121202"/>
    <lineage>
        <taxon>Viruses</taxon>
        <taxon>Riboviria</taxon>
        <taxon>Orthornavirae</taxon>
        <taxon>Negarnaviricota</taxon>
        <taxon>Haploviricotina</taxon>
        <taxon>Monjiviricetes</taxon>
        <taxon>Mononegavirales</taxon>
        <taxon>Rhabdoviridae</taxon>
        <taxon>Betarhabdovirinae</taxon>
        <taxon>Betanucleorhabdovirus</taxon>
        <taxon>Betanucleorhabdovirus loti</taxon>
    </lineage>
</organism>
<dbReference type="Proteomes" id="UP001249879">
    <property type="component" value="Segment"/>
</dbReference>
<evidence type="ECO:0000313" key="2">
    <source>
        <dbReference type="EMBL" id="DBA08165.1"/>
    </source>
</evidence>
<accession>A0A9Y0T7Y0</accession>
<keyword evidence="1" id="KW-0812">Transmembrane</keyword>
<evidence type="ECO:0000256" key="1">
    <source>
        <dbReference type="SAM" id="Phobius"/>
    </source>
</evidence>
<feature type="transmembrane region" description="Helical" evidence="1">
    <location>
        <begin position="551"/>
        <end position="573"/>
    </location>
</feature>
<keyword evidence="3" id="KW-1185">Reference proteome</keyword>
<reference evidence="2 3" key="2">
    <citation type="journal article" date="2016" name="Arch. Virol.">
        <title>Complete genome sequence of a new enamovirus from Argentina infecting alfalfa plants showing dwarfism symptoms.</title>
        <authorList>
            <person name="Bejerman N."/>
            <person name="Giolitti F."/>
            <person name="Trucco V."/>
            <person name="de Breuil S."/>
            <person name="Dietzgen R.G."/>
            <person name="Lenardon S."/>
        </authorList>
    </citation>
    <scope>NUCLEOTIDE SEQUENCE [LARGE SCALE GENOMIC DNA]</scope>
    <source>
        <strain evidence="2">LC</strain>
    </source>
</reference>
<dbReference type="PROSITE" id="PS51257">
    <property type="entry name" value="PROKAR_LIPOPROTEIN"/>
    <property type="match status" value="1"/>
</dbReference>
<dbReference type="EMBL" id="BK010826">
    <property type="protein sequence ID" value="DBA08165.1"/>
    <property type="molecule type" value="Viral_cRNA"/>
</dbReference>
<reference evidence="2 3" key="3">
    <citation type="journal article" date="2019" name="Arch. Virol.">
        <title>Novel bird's-foot trefoil RNA viruses provide insights into a clade of legume-associated enamoviruses and rhabdoviruses.</title>
        <authorList>
            <person name="Debat H.J."/>
            <person name="Bejerman N."/>
        </authorList>
    </citation>
    <scope>NUCLEOTIDE SEQUENCE [LARGE SCALE GENOMIC DNA]</scope>
    <source>
        <strain evidence="2">LC</strain>
    </source>
</reference>
<reference evidence="2 3" key="1">
    <citation type="journal article" date="2015" name="Virus Res.">
        <title>Complete genome sequence and intracellular protein localization of Datura yellow vein nucleorhabdovirus.</title>
        <authorList>
            <person name="Dietzgen R.G."/>
            <person name="Innes D.J."/>
            <person name="Bejerman N."/>
        </authorList>
    </citation>
    <scope>NUCLEOTIDE SEQUENCE [LARGE SCALE GENOMIC DNA]</scope>
    <source>
        <strain evidence="2">LC</strain>
    </source>
</reference>
<evidence type="ECO:0000313" key="3">
    <source>
        <dbReference type="Proteomes" id="UP001249879"/>
    </source>
</evidence>
<proteinExistence type="predicted"/>
<keyword evidence="1" id="KW-1133">Transmembrane helix</keyword>